<dbReference type="Gene3D" id="1.25.10.10">
    <property type="entry name" value="Leucine-rich Repeat Variant"/>
    <property type="match status" value="2"/>
</dbReference>
<gene>
    <name evidence="3" type="ORF">OSTQU699_LOCUS5035</name>
</gene>
<sequence>MALVAIEGPPSNIPGGVPASPGGAADGGGALWQDAASVKEAVERLTAVGPSSLGALDDVKRQLRASTKHHFEFAQSGGIKALYGLLTKGNSIMQMKSMVALEALAANEDTRPFFRETPVVELILRLIRSSGRKPQSKRRQIAGEIIRLLAGCQPRSGTPLNRQFSSGMRRMGGSCIPEALFQVECFRERPLPLWYHTSNSILPWGTEAVGCLVDLLMSNVAEHIHDAAQRAIKKILHVSQFTTHIILEKRDIAALVDLITAVHPTAVLAMKVLTFVCIMHPSNEVTFVRTGGLEAIVQAMRTDALCGSVCGEMAAWTAYHFGATSIENAERLLEVGVADVLVETLQSPDYCCREAAARAALSILQTTDKAGNDGRVMFCEANAIPAILGVIQDGGYHSRQQEVLLDIIRMAVELAKVEEYRKEMLRAGAPETMNEGLTGCSLPVLEASKKLQKLLMSSSALRNKPWLTPMHQIVPPQGWMTDGCSGKWLQSVQLCFRKKESYRIHDTEAVAANALAGAPLDLGRWPRQQIGGPKNRQQLEWVEAWDSAGAERSAGNAGNSHDNLGTIDEHRISDGGLTEGRVRSPLSMTSLPARRGIGRHSLEPQDSAKGLMSNSLDFGTSDVSQSASQSDLFATRDFI</sequence>
<protein>
    <submittedName>
        <fullName evidence="3">Uncharacterized protein</fullName>
    </submittedName>
</protein>
<feature type="region of interest" description="Disordered" evidence="2">
    <location>
        <begin position="550"/>
        <end position="613"/>
    </location>
</feature>
<reference evidence="3" key="1">
    <citation type="submission" date="2020-12" db="EMBL/GenBank/DDBJ databases">
        <authorList>
            <person name="Iha C."/>
        </authorList>
    </citation>
    <scope>NUCLEOTIDE SEQUENCE</scope>
</reference>
<dbReference type="AlphaFoldDB" id="A0A8S1J192"/>
<comment type="caution">
    <text evidence="3">The sequence shown here is derived from an EMBL/GenBank/DDBJ whole genome shotgun (WGS) entry which is preliminary data.</text>
</comment>
<dbReference type="EMBL" id="CAJHUC010001088">
    <property type="protein sequence ID" value="CAD7699676.1"/>
    <property type="molecule type" value="Genomic_DNA"/>
</dbReference>
<dbReference type="InterPro" id="IPR016024">
    <property type="entry name" value="ARM-type_fold"/>
</dbReference>
<dbReference type="Proteomes" id="UP000708148">
    <property type="component" value="Unassembled WGS sequence"/>
</dbReference>
<dbReference type="SUPFAM" id="SSF48371">
    <property type="entry name" value="ARM repeat"/>
    <property type="match status" value="1"/>
</dbReference>
<evidence type="ECO:0000256" key="2">
    <source>
        <dbReference type="SAM" id="MobiDB-lite"/>
    </source>
</evidence>
<dbReference type="PANTHER" id="PTHR23315:SF7">
    <property type="entry name" value="U-BOX DOMAIN-CONTAINING PROTEIN 4"/>
    <property type="match status" value="1"/>
</dbReference>
<dbReference type="OrthoDB" id="572171at2759"/>
<name>A0A8S1J192_9CHLO</name>
<organism evidence="3 4">
    <name type="scientific">Ostreobium quekettii</name>
    <dbReference type="NCBI Taxonomy" id="121088"/>
    <lineage>
        <taxon>Eukaryota</taxon>
        <taxon>Viridiplantae</taxon>
        <taxon>Chlorophyta</taxon>
        <taxon>core chlorophytes</taxon>
        <taxon>Ulvophyceae</taxon>
        <taxon>TCBD clade</taxon>
        <taxon>Bryopsidales</taxon>
        <taxon>Ostreobineae</taxon>
        <taxon>Ostreobiaceae</taxon>
        <taxon>Ostreobium</taxon>
    </lineage>
</organism>
<dbReference type="InterPro" id="IPR011989">
    <property type="entry name" value="ARM-like"/>
</dbReference>
<keyword evidence="4" id="KW-1185">Reference proteome</keyword>
<accession>A0A8S1J192</accession>
<proteinExistence type="predicted"/>
<dbReference type="PANTHER" id="PTHR23315">
    <property type="entry name" value="U BOX DOMAIN-CONTAINING"/>
    <property type="match status" value="1"/>
</dbReference>
<keyword evidence="1" id="KW-0833">Ubl conjugation pathway</keyword>
<evidence type="ECO:0000313" key="4">
    <source>
        <dbReference type="Proteomes" id="UP000708148"/>
    </source>
</evidence>
<evidence type="ECO:0000313" key="3">
    <source>
        <dbReference type="EMBL" id="CAD7699676.1"/>
    </source>
</evidence>
<evidence type="ECO:0000256" key="1">
    <source>
        <dbReference type="ARBA" id="ARBA00022786"/>
    </source>
</evidence>